<dbReference type="InterPro" id="IPR053191">
    <property type="entry name" value="DcsG_Biosynth_Enzyme"/>
</dbReference>
<dbReference type="RefSeq" id="WP_161725461.1">
    <property type="nucleotide sequence ID" value="NZ_JAAAXI010000020.1"/>
</dbReference>
<dbReference type="EMBL" id="JAAAXJ010000002">
    <property type="protein sequence ID" value="NBJ23939.1"/>
    <property type="molecule type" value="Genomic_DNA"/>
</dbReference>
<dbReference type="Pfam" id="PF02955">
    <property type="entry name" value="GSH-S_ATP"/>
    <property type="match status" value="1"/>
</dbReference>
<feature type="domain" description="Prokaryotic glutathione synthetase ATP-binding" evidence="1">
    <location>
        <begin position="128"/>
        <end position="220"/>
    </location>
</feature>
<reference evidence="2 3" key="1">
    <citation type="submission" date="2020-01" db="EMBL/GenBank/DDBJ databases">
        <title>Microvirga sp. nov., an arsenate reduction bacterium isolated from Tibet hotspring sediments.</title>
        <authorList>
            <person name="Yuan C.-G."/>
        </authorList>
    </citation>
    <scope>NUCLEOTIDE SEQUENCE [LARGE SCALE GENOMIC DNA]</scope>
    <source>
        <strain evidence="2 3">SYSU G3D203</strain>
    </source>
</reference>
<evidence type="ECO:0000259" key="1">
    <source>
        <dbReference type="Pfam" id="PF02955"/>
    </source>
</evidence>
<dbReference type="Proteomes" id="UP000818323">
    <property type="component" value="Unassembled WGS sequence"/>
</dbReference>
<name>A0ABW9YUP2_9HYPH</name>
<accession>A0ABW9YUP2</accession>
<dbReference type="Gene3D" id="3.40.50.20">
    <property type="match status" value="1"/>
</dbReference>
<dbReference type="Gene3D" id="3.30.470.20">
    <property type="entry name" value="ATP-grasp fold, B domain"/>
    <property type="match status" value="1"/>
</dbReference>
<dbReference type="PANTHER" id="PTHR39217">
    <property type="match status" value="1"/>
</dbReference>
<protein>
    <submittedName>
        <fullName evidence="2">Glutathione synthetase</fullName>
    </submittedName>
</protein>
<keyword evidence="3" id="KW-1185">Reference proteome</keyword>
<dbReference type="InterPro" id="IPR004218">
    <property type="entry name" value="GSHS_ATP-bd"/>
</dbReference>
<evidence type="ECO:0000313" key="3">
    <source>
        <dbReference type="Proteomes" id="UP000818323"/>
    </source>
</evidence>
<gene>
    <name evidence="2" type="ORF">GR303_06160</name>
</gene>
<dbReference type="SUPFAM" id="SSF56059">
    <property type="entry name" value="Glutathione synthetase ATP-binding domain-like"/>
    <property type="match status" value="1"/>
</dbReference>
<dbReference type="InterPro" id="IPR013815">
    <property type="entry name" value="ATP_grasp_subdomain_1"/>
</dbReference>
<dbReference type="Gene3D" id="3.30.1490.20">
    <property type="entry name" value="ATP-grasp fold, A domain"/>
    <property type="match status" value="1"/>
</dbReference>
<dbReference type="PANTHER" id="PTHR39217:SF1">
    <property type="entry name" value="GLUTATHIONE SYNTHETASE"/>
    <property type="match status" value="1"/>
</dbReference>
<organism evidence="2 3">
    <name type="scientific">Microvirga arsenatis</name>
    <dbReference type="NCBI Taxonomy" id="2692265"/>
    <lineage>
        <taxon>Bacteria</taxon>
        <taxon>Pseudomonadati</taxon>
        <taxon>Pseudomonadota</taxon>
        <taxon>Alphaproteobacteria</taxon>
        <taxon>Hyphomicrobiales</taxon>
        <taxon>Methylobacteriaceae</taxon>
        <taxon>Microvirga</taxon>
    </lineage>
</organism>
<evidence type="ECO:0000313" key="2">
    <source>
        <dbReference type="EMBL" id="NBJ23939.1"/>
    </source>
</evidence>
<comment type="caution">
    <text evidence="2">The sequence shown here is derived from an EMBL/GenBank/DDBJ whole genome shotgun (WGS) entry which is preliminary data.</text>
</comment>
<sequence>MILIATCSDYPHPTPSLAALLDALRSHGAEATHLPWDGAPPDGFANAEAVLPLCCWNYHDEPARFRAWIDALETKGANLINSAATLRWNFRKTYLLEMAEAGLAVPRTFHLPEVDRDAVATRMQAEGWRVAILKPVSGQSGYGVRKIERADLSDLPAGEALLQEYQDDIGSLGETTLTFIDGAFSHAVRRVIRQGEWRANKQYGATFERVEVSDDVIEAARGYLALVPHTPLYARIDGLVRSRGFMLMELELIEPYLYLEYAPGSADAMARAVLQRLG</sequence>
<proteinExistence type="predicted"/>